<dbReference type="AlphaFoldDB" id="X0XQ71"/>
<organism evidence="4">
    <name type="scientific">marine sediment metagenome</name>
    <dbReference type="NCBI Taxonomy" id="412755"/>
    <lineage>
        <taxon>unclassified sequences</taxon>
        <taxon>metagenomes</taxon>
        <taxon>ecological metagenomes</taxon>
    </lineage>
</organism>
<keyword evidence="2" id="KW-0520">NAD</keyword>
<accession>X0XQ71</accession>
<evidence type="ECO:0000256" key="1">
    <source>
        <dbReference type="ARBA" id="ARBA00023002"/>
    </source>
</evidence>
<dbReference type="PANTHER" id="PTHR43333">
    <property type="entry name" value="2-HACID_DH_C DOMAIN-CONTAINING PROTEIN"/>
    <property type="match status" value="1"/>
</dbReference>
<dbReference type="PANTHER" id="PTHR43333:SF1">
    <property type="entry name" value="D-ISOMER SPECIFIC 2-HYDROXYACID DEHYDROGENASE NAD-BINDING DOMAIN-CONTAINING PROTEIN"/>
    <property type="match status" value="1"/>
</dbReference>
<dbReference type="Pfam" id="PF02826">
    <property type="entry name" value="2-Hacid_dh_C"/>
    <property type="match status" value="1"/>
</dbReference>
<proteinExistence type="predicted"/>
<feature type="non-terminal residue" evidence="4">
    <location>
        <position position="1"/>
    </location>
</feature>
<keyword evidence="1" id="KW-0560">Oxidoreductase</keyword>
<evidence type="ECO:0000259" key="3">
    <source>
        <dbReference type="Pfam" id="PF02826"/>
    </source>
</evidence>
<feature type="domain" description="D-isomer specific 2-hydroxyacid dehydrogenase NAD-binding" evidence="3">
    <location>
        <begin position="130"/>
        <end position="222"/>
    </location>
</feature>
<gene>
    <name evidence="4" type="ORF">S01H1_80126</name>
</gene>
<dbReference type="GO" id="GO:0051287">
    <property type="term" value="F:NAD binding"/>
    <property type="evidence" value="ECO:0007669"/>
    <property type="project" value="InterPro"/>
</dbReference>
<dbReference type="EMBL" id="BARS01054075">
    <property type="protein sequence ID" value="GAG45349.1"/>
    <property type="molecule type" value="Genomic_DNA"/>
</dbReference>
<comment type="caution">
    <text evidence="4">The sequence shown here is derived from an EMBL/GenBank/DDBJ whole genome shotgun (WGS) entry which is preliminary data.</text>
</comment>
<dbReference type="InterPro" id="IPR036291">
    <property type="entry name" value="NAD(P)-bd_dom_sf"/>
</dbReference>
<dbReference type="InterPro" id="IPR006140">
    <property type="entry name" value="D-isomer_DH_NAD-bd"/>
</dbReference>
<evidence type="ECO:0000256" key="2">
    <source>
        <dbReference type="ARBA" id="ARBA00023027"/>
    </source>
</evidence>
<dbReference type="Gene3D" id="3.40.50.720">
    <property type="entry name" value="NAD(P)-binding Rossmann-like Domain"/>
    <property type="match status" value="2"/>
</dbReference>
<reference evidence="4" key="1">
    <citation type="journal article" date="2014" name="Front. Microbiol.">
        <title>High frequency of phylogenetically diverse reductive dehalogenase-homologous genes in deep subseafloor sedimentary metagenomes.</title>
        <authorList>
            <person name="Kawai M."/>
            <person name="Futagami T."/>
            <person name="Toyoda A."/>
            <person name="Takaki Y."/>
            <person name="Nishi S."/>
            <person name="Hori S."/>
            <person name="Arai W."/>
            <person name="Tsubouchi T."/>
            <person name="Morono Y."/>
            <person name="Uchiyama I."/>
            <person name="Ito T."/>
            <person name="Fujiyama A."/>
            <person name="Inagaki F."/>
            <person name="Takami H."/>
        </authorList>
    </citation>
    <scope>NUCLEOTIDE SEQUENCE</scope>
    <source>
        <strain evidence="4">Expedition CK06-06</strain>
    </source>
</reference>
<protein>
    <recommendedName>
        <fullName evidence="3">D-isomer specific 2-hydroxyacid dehydrogenase NAD-binding domain-containing protein</fullName>
    </recommendedName>
</protein>
<name>X0XQ71_9ZZZZ</name>
<dbReference type="SUPFAM" id="SSF52283">
    <property type="entry name" value="Formate/glycerate dehydrogenase catalytic domain-like"/>
    <property type="match status" value="1"/>
</dbReference>
<feature type="non-terminal residue" evidence="4">
    <location>
        <position position="222"/>
    </location>
</feature>
<dbReference type="SUPFAM" id="SSF51735">
    <property type="entry name" value="NAD(P)-binding Rossmann-fold domains"/>
    <property type="match status" value="1"/>
</dbReference>
<evidence type="ECO:0000313" key="4">
    <source>
        <dbReference type="EMBL" id="GAG45349.1"/>
    </source>
</evidence>
<sequence>LITFGLGRELVERIREVDSRLRVAVLSPAQRRLFRGGRPVWRRSSEMAQAAEESGEDARRGLDEALAEAEVLLTLSTMPADLLSRAPRLKWIQLTSPGAGRLMHKELLQSGIPVTTAGGIHVTLIGEYVLGMMIMLAKGWPHLFRAQQKGEWARLTPQELEGSTVGVVGLGNVGQQVARLAKLLGMRVLAVRRSGVPLESGEYLVDEMFAPLDLLHVLAQSD</sequence>
<dbReference type="GO" id="GO:0016491">
    <property type="term" value="F:oxidoreductase activity"/>
    <property type="evidence" value="ECO:0007669"/>
    <property type="project" value="UniProtKB-KW"/>
</dbReference>